<protein>
    <submittedName>
        <fullName evidence="3">CDP-alcohol phosphatidyltransferase family protein</fullName>
        <ecNumber evidence="3">2.7.8.-</ecNumber>
    </submittedName>
</protein>
<gene>
    <name evidence="3" type="ORF">ACFFGY_07220</name>
</gene>
<dbReference type="InterPro" id="IPR000462">
    <property type="entry name" value="CDP-OH_P_trans"/>
</dbReference>
<evidence type="ECO:0000313" key="4">
    <source>
        <dbReference type="Proteomes" id="UP001589865"/>
    </source>
</evidence>
<dbReference type="PROSITE" id="PS00379">
    <property type="entry name" value="CDP_ALCOHOL_P_TRANSF"/>
    <property type="match status" value="1"/>
</dbReference>
<evidence type="ECO:0000256" key="2">
    <source>
        <dbReference type="RuleBase" id="RU003750"/>
    </source>
</evidence>
<name>A0ABV6JQM8_9PROT</name>
<comment type="similarity">
    <text evidence="2">Belongs to the CDP-alcohol phosphatidyltransferase class-I family.</text>
</comment>
<dbReference type="GO" id="GO:0016740">
    <property type="term" value="F:transferase activity"/>
    <property type="evidence" value="ECO:0007669"/>
    <property type="project" value="UniProtKB-KW"/>
</dbReference>
<accession>A0ABV6JQM8</accession>
<keyword evidence="1 2" id="KW-0808">Transferase</keyword>
<reference evidence="3 4" key="1">
    <citation type="submission" date="2024-09" db="EMBL/GenBank/DDBJ databases">
        <authorList>
            <person name="Sun Q."/>
            <person name="Mori K."/>
        </authorList>
    </citation>
    <scope>NUCLEOTIDE SEQUENCE [LARGE SCALE GENOMIC DNA]</scope>
    <source>
        <strain evidence="3 4">TBRC 5777</strain>
    </source>
</reference>
<proteinExistence type="inferred from homology"/>
<dbReference type="RefSeq" id="WP_377043773.1">
    <property type="nucleotide sequence ID" value="NZ_JBHLUN010000005.1"/>
</dbReference>
<sequence>MSESVRSGTPVARLLGMGPVPIWSMTSAERLRRSLQRCGVSDVAPWSDGSAEGSVILMRADHVFDPGLVAALARAPDAAEGGVLLLSPEGRPVAAHVPSSRAQGVAEALLADAPAYAPAFEGMRAGGPEQIGDAHNKTLRKREVPYLMPLRADTVRAAEWRTFQGSYKGVTDLVTKYAWPVPASHVTRWCAAVGITPNQVTWLSVALVFLAMWLFWRGDFLLGLIAAWGMTFLDTVDGKLARVTLQSSKWGNILDHGTDLVHPPFWYWAWIAGLAHVGMPVPEPWWVLAVVLGGYVLQRLEEGLFIARFGLEMHVWRRFDSFFRLITARRNPNLLILTVLTLLGRPDWGILLVAAWTLASLLVHTAQVLEAGWITLRGRRLTSWLAEPGARW</sequence>
<comment type="caution">
    <text evidence="3">The sequence shown here is derived from an EMBL/GenBank/DDBJ whole genome shotgun (WGS) entry which is preliminary data.</text>
</comment>
<dbReference type="Gene3D" id="1.20.120.1760">
    <property type="match status" value="1"/>
</dbReference>
<dbReference type="EC" id="2.7.8.-" evidence="3"/>
<dbReference type="EMBL" id="JBHLUN010000005">
    <property type="protein sequence ID" value="MFC0408036.1"/>
    <property type="molecule type" value="Genomic_DNA"/>
</dbReference>
<keyword evidence="4" id="KW-1185">Reference proteome</keyword>
<dbReference type="Pfam" id="PF01066">
    <property type="entry name" value="CDP-OH_P_transf"/>
    <property type="match status" value="1"/>
</dbReference>
<dbReference type="InterPro" id="IPR043130">
    <property type="entry name" value="CDP-OH_PTrfase_TM_dom"/>
</dbReference>
<dbReference type="InterPro" id="IPR048254">
    <property type="entry name" value="CDP_ALCOHOL_P_TRANSF_CS"/>
</dbReference>
<dbReference type="Proteomes" id="UP001589865">
    <property type="component" value="Unassembled WGS sequence"/>
</dbReference>
<evidence type="ECO:0000313" key="3">
    <source>
        <dbReference type="EMBL" id="MFC0408036.1"/>
    </source>
</evidence>
<evidence type="ECO:0000256" key="1">
    <source>
        <dbReference type="ARBA" id="ARBA00022679"/>
    </source>
</evidence>
<organism evidence="3 4">
    <name type="scientific">Roseomonas elaeocarpi</name>
    <dbReference type="NCBI Taxonomy" id="907779"/>
    <lineage>
        <taxon>Bacteria</taxon>
        <taxon>Pseudomonadati</taxon>
        <taxon>Pseudomonadota</taxon>
        <taxon>Alphaproteobacteria</taxon>
        <taxon>Acetobacterales</taxon>
        <taxon>Roseomonadaceae</taxon>
        <taxon>Roseomonas</taxon>
    </lineage>
</organism>